<feature type="compositionally biased region" description="Acidic residues" evidence="16">
    <location>
        <begin position="913"/>
        <end position="928"/>
    </location>
</feature>
<dbReference type="PANTHER" id="PTHR22683:SF41">
    <property type="entry name" value="DNA TRANSLOCASE FTSK"/>
    <property type="match status" value="1"/>
</dbReference>
<comment type="function">
    <text evidence="13">Essential cell division protein that coordinates cell division and chromosome segregation. The N-terminus is involved in assembly of the cell-division machinery. The C-terminus functions as a DNA motor that moves dsDNA in an ATP-dependent manner towards the dif recombination site, which is located within the replication terminus region. Required for activation of the Xer recombinase, allowing activation of chromosome unlinking by recombination.</text>
</comment>
<evidence type="ECO:0000256" key="1">
    <source>
        <dbReference type="ARBA" id="ARBA00004651"/>
    </source>
</evidence>
<comment type="caution">
    <text evidence="19">The sequence shown here is derived from an EMBL/GenBank/DDBJ whole genome shotgun (WGS) entry which is preliminary data.</text>
</comment>
<comment type="subcellular location">
    <subcellularLocation>
        <location evidence="1">Cell membrane</location>
        <topology evidence="1">Multi-pass membrane protein</topology>
    </subcellularLocation>
</comment>
<evidence type="ECO:0000256" key="10">
    <source>
        <dbReference type="ARBA" id="ARBA00023125"/>
    </source>
</evidence>
<dbReference type="CDD" id="cd01127">
    <property type="entry name" value="TrwB_TraG_TraD_VirD4"/>
    <property type="match status" value="1"/>
</dbReference>
<dbReference type="SMART" id="SM00382">
    <property type="entry name" value="AAA"/>
    <property type="match status" value="1"/>
</dbReference>
<feature type="compositionally biased region" description="Polar residues" evidence="16">
    <location>
        <begin position="337"/>
        <end position="358"/>
    </location>
</feature>
<evidence type="ECO:0000256" key="11">
    <source>
        <dbReference type="ARBA" id="ARBA00023136"/>
    </source>
</evidence>
<feature type="binding site" evidence="15">
    <location>
        <begin position="558"/>
        <end position="565"/>
    </location>
    <ligand>
        <name>ATP</name>
        <dbReference type="ChEBI" id="CHEBI:30616"/>
    </ligand>
</feature>
<feature type="region of interest" description="Disordered" evidence="16">
    <location>
        <begin position="1"/>
        <end position="36"/>
    </location>
</feature>
<proteinExistence type="inferred from homology"/>
<keyword evidence="20" id="KW-1185">Reference proteome</keyword>
<evidence type="ECO:0000256" key="3">
    <source>
        <dbReference type="ARBA" id="ARBA00022475"/>
    </source>
</evidence>
<feature type="compositionally biased region" description="Low complexity" evidence="16">
    <location>
        <begin position="367"/>
        <end position="386"/>
    </location>
</feature>
<keyword evidence="4" id="KW-0132">Cell division</keyword>
<feature type="transmembrane region" description="Helical" evidence="17">
    <location>
        <begin position="145"/>
        <end position="164"/>
    </location>
</feature>
<keyword evidence="5 17" id="KW-0812">Transmembrane</keyword>
<feature type="compositionally biased region" description="Basic and acidic residues" evidence="16">
    <location>
        <begin position="255"/>
        <end position="279"/>
    </location>
</feature>
<dbReference type="Proteomes" id="UP001170379">
    <property type="component" value="Unassembled WGS sequence"/>
</dbReference>
<dbReference type="Pfam" id="PF09397">
    <property type="entry name" value="FtsK_gamma"/>
    <property type="match status" value="1"/>
</dbReference>
<feature type="region of interest" description="Disordered" evidence="16">
    <location>
        <begin position="912"/>
        <end position="936"/>
    </location>
</feature>
<sequence>MSTSTPKRAQNRSTGSNSGSRGRSAKSSSKQQDTKVQLTIEEQALGTRAWNGLAHAVGGAVRAVGPERIAKEDRRDTFPMILFLLAIAGAVTVWFFPGNVVAMNLNAYTFGGLFGLVAYALPVVLMGLSFWLFRHPASVDDNNRVMLGLAMALFSACAICHLHAGQPQPAMGMPELAKAGGVFGWMIGAPLGFLITPIPATVLLALIFILSLFVITKTPPRQLPRRIRDGWNWLVGVDHADTKGSSKASGEGEEDAARPDREREQVPWWRRNESGREVDPAYDTPLVDPDNREGADELTDLFGADDAATRVMPSGKGRGKKRKQQPESEPTLDFQAEQEQPTEVLSTSAQTLAQSPTDTAELPPRPAEAAGGSASGEPSEADALAAVEEDETANWDTRAEEADDEYELPETQQFLKRGEPARTRTEANDETIAALNQTFQSFKVDAKVTGFSRGPTVTRYEVEVAPGTKVEKVTQLTKNIAYAVRSNQVRILSPIPGKSAIGVEIPNSDREVVRLGDVLSSQKAIKATHPMTIGVGKDVEGGFVLANLAKMPHLLVAGSTGSGKSSFVNSMIVSLLTRSKPSEVRMVLVDPKRVELTPYSGVPHLITPIITNPKKAAEALQWVVKEMEMRYDDLENFGFRHVDDFNAAIRAGEVQVPEGSKRKLKPYPYLLVVVDELAELMMVAPRDVEDSIVRITQLARAAGIHLVLATQRPSVDVVTGLIKANVPSRLAFAVTSSTDSRVILDQVGAEALIGQGDALFSPAGQKPIRVQGAWVDDDEINKVVRHVKEQAQPEYRTDINAPAEKREIDSDIGDDLEPLLAAAELVITSQFGSTSMLQRKLRVGFAKAGRLMDLMESREIVGPSEGSKAREVLRTPEELPQVLAMIRGDEPPASAAEPEYEGPEDLVAAQYEGLEEVEGGSDSEDNEDAWGLTGRE</sequence>
<evidence type="ECO:0000256" key="13">
    <source>
        <dbReference type="ARBA" id="ARBA00024986"/>
    </source>
</evidence>
<dbReference type="InterPro" id="IPR002543">
    <property type="entry name" value="FtsK_dom"/>
</dbReference>
<dbReference type="Gene3D" id="3.30.980.40">
    <property type="match status" value="1"/>
</dbReference>
<dbReference type="Pfam" id="PF01580">
    <property type="entry name" value="FtsK_SpoIIIE"/>
    <property type="match status" value="1"/>
</dbReference>
<dbReference type="PROSITE" id="PS50901">
    <property type="entry name" value="FTSK"/>
    <property type="match status" value="1"/>
</dbReference>
<dbReference type="InterPro" id="IPR027417">
    <property type="entry name" value="P-loop_NTPase"/>
</dbReference>
<evidence type="ECO:0000256" key="8">
    <source>
        <dbReference type="ARBA" id="ARBA00022840"/>
    </source>
</evidence>
<dbReference type="SUPFAM" id="SSF46785">
    <property type="entry name" value="Winged helix' DNA-binding domain"/>
    <property type="match status" value="1"/>
</dbReference>
<keyword evidence="11 17" id="KW-0472">Membrane</keyword>
<dbReference type="InterPro" id="IPR036388">
    <property type="entry name" value="WH-like_DNA-bd_sf"/>
</dbReference>
<dbReference type="SUPFAM" id="SSF52540">
    <property type="entry name" value="P-loop containing nucleoside triphosphate hydrolases"/>
    <property type="match status" value="1"/>
</dbReference>
<name>A0ABT7CAE0_9MICO</name>
<keyword evidence="12" id="KW-0131">Cell cycle</keyword>
<dbReference type="InterPro" id="IPR003593">
    <property type="entry name" value="AAA+_ATPase"/>
</dbReference>
<evidence type="ECO:0000256" key="12">
    <source>
        <dbReference type="ARBA" id="ARBA00023306"/>
    </source>
</evidence>
<comment type="subunit">
    <text evidence="14">Homohexamer. Forms a ring that surrounds DNA.</text>
</comment>
<evidence type="ECO:0000256" key="15">
    <source>
        <dbReference type="PROSITE-ProRule" id="PRU00289"/>
    </source>
</evidence>
<evidence type="ECO:0000256" key="14">
    <source>
        <dbReference type="ARBA" id="ARBA00025923"/>
    </source>
</evidence>
<keyword evidence="3" id="KW-1003">Cell membrane</keyword>
<keyword evidence="9 17" id="KW-1133">Transmembrane helix</keyword>
<keyword evidence="7" id="KW-0159">Chromosome partition</keyword>
<accession>A0ABT7CAE0</accession>
<evidence type="ECO:0000256" key="17">
    <source>
        <dbReference type="SAM" id="Phobius"/>
    </source>
</evidence>
<dbReference type="InterPro" id="IPR025199">
    <property type="entry name" value="FtsK_4TM"/>
</dbReference>
<dbReference type="PANTHER" id="PTHR22683">
    <property type="entry name" value="SPORULATION PROTEIN RELATED"/>
    <property type="match status" value="1"/>
</dbReference>
<evidence type="ECO:0000259" key="18">
    <source>
        <dbReference type="PROSITE" id="PS50901"/>
    </source>
</evidence>
<evidence type="ECO:0000256" key="5">
    <source>
        <dbReference type="ARBA" id="ARBA00022692"/>
    </source>
</evidence>
<dbReference type="Pfam" id="PF13491">
    <property type="entry name" value="FtsK_4TM"/>
    <property type="match status" value="1"/>
</dbReference>
<dbReference type="Gene3D" id="3.40.50.300">
    <property type="entry name" value="P-loop containing nucleotide triphosphate hydrolases"/>
    <property type="match status" value="1"/>
</dbReference>
<protein>
    <submittedName>
        <fullName evidence="19">DNA translocase FtsK</fullName>
    </submittedName>
</protein>
<keyword evidence="10" id="KW-0238">DNA-binding</keyword>
<dbReference type="SMART" id="SM00843">
    <property type="entry name" value="Ftsk_gamma"/>
    <property type="match status" value="1"/>
</dbReference>
<evidence type="ECO:0000256" key="9">
    <source>
        <dbReference type="ARBA" id="ARBA00022989"/>
    </source>
</evidence>
<dbReference type="InterPro" id="IPR041027">
    <property type="entry name" value="FtsK_alpha"/>
</dbReference>
<feature type="domain" description="FtsK" evidence="18">
    <location>
        <begin position="541"/>
        <end position="741"/>
    </location>
</feature>
<reference evidence="19" key="2">
    <citation type="journal article" date="2022" name="Sci. Rep.">
        <title>In silico prediction of the enzymes involved in the degradation of the herbicide molinate by Gulosibacter molinativorax ON4T.</title>
        <authorList>
            <person name="Lopes A.R."/>
            <person name="Bunin E."/>
            <person name="Viana A.T."/>
            <person name="Froufe H."/>
            <person name="Munoz-Merida A."/>
            <person name="Pinho D."/>
            <person name="Figueiredo J."/>
            <person name="Barroso C."/>
            <person name="Vaz-Moreira I."/>
            <person name="Bellanger X."/>
            <person name="Egas C."/>
            <person name="Nunes O.C."/>
        </authorList>
    </citation>
    <scope>NUCLEOTIDE SEQUENCE</scope>
    <source>
        <strain evidence="19">ON4</strain>
    </source>
</reference>
<feature type="transmembrane region" description="Helical" evidence="17">
    <location>
        <begin position="78"/>
        <end position="96"/>
    </location>
</feature>
<feature type="region of interest" description="Disordered" evidence="16">
    <location>
        <begin position="242"/>
        <end position="407"/>
    </location>
</feature>
<keyword evidence="8 15" id="KW-0067">ATP-binding</keyword>
<dbReference type="InterPro" id="IPR050206">
    <property type="entry name" value="FtsK/SpoIIIE/SftA"/>
</dbReference>
<feature type="transmembrane region" description="Helical" evidence="17">
    <location>
        <begin position="108"/>
        <end position="133"/>
    </location>
</feature>
<evidence type="ECO:0000256" key="6">
    <source>
        <dbReference type="ARBA" id="ARBA00022741"/>
    </source>
</evidence>
<evidence type="ECO:0000313" key="20">
    <source>
        <dbReference type="Proteomes" id="UP001170379"/>
    </source>
</evidence>
<evidence type="ECO:0000256" key="4">
    <source>
        <dbReference type="ARBA" id="ARBA00022618"/>
    </source>
</evidence>
<evidence type="ECO:0000313" key="19">
    <source>
        <dbReference type="EMBL" id="MDJ1371611.1"/>
    </source>
</evidence>
<dbReference type="EMBL" id="PXVD01000014">
    <property type="protein sequence ID" value="MDJ1371611.1"/>
    <property type="molecule type" value="Genomic_DNA"/>
</dbReference>
<dbReference type="RefSeq" id="WP_026936999.1">
    <property type="nucleotide sequence ID" value="NZ_CP028426.1"/>
</dbReference>
<dbReference type="Gene3D" id="1.10.10.10">
    <property type="entry name" value="Winged helix-like DNA-binding domain superfamily/Winged helix DNA-binding domain"/>
    <property type="match status" value="1"/>
</dbReference>
<feature type="compositionally biased region" description="Low complexity" evidence="16">
    <location>
        <begin position="12"/>
        <end position="29"/>
    </location>
</feature>
<feature type="transmembrane region" description="Helical" evidence="17">
    <location>
        <begin position="184"/>
        <end position="215"/>
    </location>
</feature>
<evidence type="ECO:0000256" key="7">
    <source>
        <dbReference type="ARBA" id="ARBA00022829"/>
    </source>
</evidence>
<keyword evidence="6 15" id="KW-0547">Nucleotide-binding</keyword>
<organism evidence="19 20">
    <name type="scientific">Gulosibacter molinativorax</name>
    <dbReference type="NCBI Taxonomy" id="256821"/>
    <lineage>
        <taxon>Bacteria</taxon>
        <taxon>Bacillati</taxon>
        <taxon>Actinomycetota</taxon>
        <taxon>Actinomycetes</taxon>
        <taxon>Micrococcales</taxon>
        <taxon>Microbacteriaceae</taxon>
        <taxon>Gulosibacter</taxon>
    </lineage>
</organism>
<dbReference type="InterPro" id="IPR018541">
    <property type="entry name" value="Ftsk_gamma"/>
</dbReference>
<dbReference type="InterPro" id="IPR036390">
    <property type="entry name" value="WH_DNA-bd_sf"/>
</dbReference>
<comment type="similarity">
    <text evidence="2">Belongs to the FtsK/SpoIIIE/SftA family.</text>
</comment>
<evidence type="ECO:0000256" key="2">
    <source>
        <dbReference type="ARBA" id="ARBA00006474"/>
    </source>
</evidence>
<dbReference type="Pfam" id="PF17854">
    <property type="entry name" value="FtsK_alpha"/>
    <property type="match status" value="1"/>
</dbReference>
<gene>
    <name evidence="19" type="ORF">C7K25_09570</name>
</gene>
<reference evidence="19" key="1">
    <citation type="submission" date="2018-03" db="EMBL/GenBank/DDBJ databases">
        <authorList>
            <person name="Nunes O.C."/>
            <person name="Lopes A.R."/>
            <person name="Froufe H."/>
            <person name="Munoz-Merida A."/>
            <person name="Barroso C."/>
            <person name="Egas C."/>
        </authorList>
    </citation>
    <scope>NUCLEOTIDE SEQUENCE</scope>
    <source>
        <strain evidence="19">ON4</strain>
    </source>
</reference>
<evidence type="ECO:0000256" key="16">
    <source>
        <dbReference type="SAM" id="MobiDB-lite"/>
    </source>
</evidence>